<evidence type="ECO:0000313" key="2">
    <source>
        <dbReference type="EMBL" id="CAI4019163.1"/>
    </source>
</evidence>
<evidence type="ECO:0000256" key="1">
    <source>
        <dbReference type="SAM" id="MobiDB-lite"/>
    </source>
</evidence>
<feature type="region of interest" description="Disordered" evidence="1">
    <location>
        <begin position="254"/>
        <end position="285"/>
    </location>
</feature>
<reference evidence="2" key="1">
    <citation type="submission" date="2022-10" db="EMBL/GenBank/DDBJ databases">
        <authorList>
            <person name="Chen Y."/>
            <person name="Dougan E. K."/>
            <person name="Chan C."/>
            <person name="Rhodes N."/>
            <person name="Thang M."/>
        </authorList>
    </citation>
    <scope>NUCLEOTIDE SEQUENCE</scope>
</reference>
<comment type="caution">
    <text evidence="2">The sequence shown here is derived from an EMBL/GenBank/DDBJ whole genome shotgun (WGS) entry which is preliminary data.</text>
</comment>
<reference evidence="3" key="2">
    <citation type="submission" date="2024-04" db="EMBL/GenBank/DDBJ databases">
        <authorList>
            <person name="Chen Y."/>
            <person name="Shah S."/>
            <person name="Dougan E. K."/>
            <person name="Thang M."/>
            <person name="Chan C."/>
        </authorList>
    </citation>
    <scope>NUCLEOTIDE SEQUENCE [LARGE SCALE GENOMIC DNA]</scope>
</reference>
<sequence>MATPAVPLPETPAATAAVPLPETVPAMTQALPETPSSAPMASPAQPSPKTLEASAQPSPKASVPVATPPDRTLVALAGVERIDWTTHKKEGMRLKRLIEESADGAQTFPYMAKMWAGSKEDRKQLLREWVLKNGDAAAVEASIVVSKSSSSKLGTQKELLTVQEMVSKGYPAEKISAIVAKGGIPDPDCPHIPSLYKYWCQTSCVLKDVEEVKQESRVTVQCQPTAAALDAVMSGPKGPAKRCALPTGCLEQMMQSTQSPGTIQEPQAPAAPEPKAKSKAKAKAKAKSGAAGKVTANLLDLKSELDEEVKQMRLVKAQGRAVIGEIKKQSVLNLMSPHGEIEFPGLNPCWPPELALEMQQFNMHAKLVMQLEVLLDTRNKREPCPQQSDAPWGRPGLQSGVAAMLQNGFLNVLVQLDKMVDYWHHMLKEFPDHPADHSVELRFYVMNFKGDWKYLQQLFNFRKNPSTEKVCWKCEATKGNSDLTNTYTNVGEQAPWKATLWTSLPWPASEVPELTKVTGFDVKMIAADLLHTWHLGCGRDLAASCIKVLVGLHYFPGRSIERSLALATVQLKRYAKLCKHSLVLRKLTKANLTWTEYPELKCKGFDTFVVLSWLQHEFAARPPTADDPEVQAMLDLMTTAVWCMDSMMRMLAHSPMHLSEAQQRQKTILGSIYINCYMTLAGNAVQNGKKLWRVRPKFHILHHCILEDRESRLNPHYSATWMDEDYIKRTMRVKKKTHKRTATSATLHRWLMGLARQMQATLEQL</sequence>
<evidence type="ECO:0000313" key="4">
    <source>
        <dbReference type="Proteomes" id="UP001152797"/>
    </source>
</evidence>
<dbReference type="EMBL" id="CAMXCT010006734">
    <property type="protein sequence ID" value="CAI4019163.1"/>
    <property type="molecule type" value="Genomic_DNA"/>
</dbReference>
<keyword evidence="4" id="KW-1185">Reference proteome</keyword>
<name>A0A9P1M4W1_9DINO</name>
<feature type="compositionally biased region" description="Pro residues" evidence="1">
    <location>
        <begin position="1"/>
        <end position="10"/>
    </location>
</feature>
<accession>A0A9P1M4W1</accession>
<protein>
    <submittedName>
        <fullName evidence="2">Uncharacterized protein</fullName>
    </submittedName>
</protein>
<proteinExistence type="predicted"/>
<dbReference type="EMBL" id="CAMXCT030006734">
    <property type="protein sequence ID" value="CAL4806475.1"/>
    <property type="molecule type" value="Genomic_DNA"/>
</dbReference>
<dbReference type="AlphaFoldDB" id="A0A9P1M4W1"/>
<gene>
    <name evidence="2" type="ORF">C1SCF055_LOCUS43679</name>
</gene>
<dbReference type="EMBL" id="CAMXCT020006734">
    <property type="protein sequence ID" value="CAL1172538.1"/>
    <property type="molecule type" value="Genomic_DNA"/>
</dbReference>
<dbReference type="Proteomes" id="UP001152797">
    <property type="component" value="Unassembled WGS sequence"/>
</dbReference>
<evidence type="ECO:0000313" key="3">
    <source>
        <dbReference type="EMBL" id="CAL1172538.1"/>
    </source>
</evidence>
<feature type="region of interest" description="Disordered" evidence="1">
    <location>
        <begin position="1"/>
        <end position="67"/>
    </location>
</feature>
<feature type="compositionally biased region" description="Low complexity" evidence="1">
    <location>
        <begin position="35"/>
        <end position="48"/>
    </location>
</feature>
<organism evidence="2">
    <name type="scientific">Cladocopium goreaui</name>
    <dbReference type="NCBI Taxonomy" id="2562237"/>
    <lineage>
        <taxon>Eukaryota</taxon>
        <taxon>Sar</taxon>
        <taxon>Alveolata</taxon>
        <taxon>Dinophyceae</taxon>
        <taxon>Suessiales</taxon>
        <taxon>Symbiodiniaceae</taxon>
        <taxon>Cladocopium</taxon>
    </lineage>
</organism>